<dbReference type="InterPro" id="IPR016538">
    <property type="entry name" value="UCP008292"/>
</dbReference>
<evidence type="ECO:0000313" key="5">
    <source>
        <dbReference type="Proteomes" id="UP000278962"/>
    </source>
</evidence>
<keyword evidence="5" id="KW-1185">Reference proteome</keyword>
<protein>
    <submittedName>
        <fullName evidence="4">Icc-related predicted phosphoesterase</fullName>
    </submittedName>
</protein>
<evidence type="ECO:0000313" key="4">
    <source>
        <dbReference type="EMBL" id="RKQ92088.1"/>
    </source>
</evidence>
<dbReference type="PANTHER" id="PTHR31302:SF31">
    <property type="entry name" value="PHOSPHODIESTERASE YAEI"/>
    <property type="match status" value="1"/>
</dbReference>
<dbReference type="InterPro" id="IPR004843">
    <property type="entry name" value="Calcineurin-like_PHP"/>
</dbReference>
<dbReference type="SUPFAM" id="SSF56300">
    <property type="entry name" value="Metallo-dependent phosphatases"/>
    <property type="match status" value="1"/>
</dbReference>
<name>A0A660LAR1_9ACTN</name>
<keyword evidence="2" id="KW-0378">Hydrolase</keyword>
<dbReference type="AlphaFoldDB" id="A0A660LAR1"/>
<organism evidence="4 5">
    <name type="scientific">Solirubrobacter pauli</name>
    <dbReference type="NCBI Taxonomy" id="166793"/>
    <lineage>
        <taxon>Bacteria</taxon>
        <taxon>Bacillati</taxon>
        <taxon>Actinomycetota</taxon>
        <taxon>Thermoleophilia</taxon>
        <taxon>Solirubrobacterales</taxon>
        <taxon>Solirubrobacteraceae</taxon>
        <taxon>Solirubrobacter</taxon>
    </lineage>
</organism>
<dbReference type="PIRSF" id="PIRSF008292">
    <property type="entry name" value="UCP008292"/>
    <property type="match status" value="1"/>
</dbReference>
<dbReference type="EMBL" id="RBIL01000001">
    <property type="protein sequence ID" value="RKQ92088.1"/>
    <property type="molecule type" value="Genomic_DNA"/>
</dbReference>
<dbReference type="GO" id="GO:0046872">
    <property type="term" value="F:metal ion binding"/>
    <property type="evidence" value="ECO:0007669"/>
    <property type="project" value="UniProtKB-KW"/>
</dbReference>
<proteinExistence type="predicted"/>
<evidence type="ECO:0000256" key="1">
    <source>
        <dbReference type="ARBA" id="ARBA00022723"/>
    </source>
</evidence>
<evidence type="ECO:0000256" key="2">
    <source>
        <dbReference type="ARBA" id="ARBA00022801"/>
    </source>
</evidence>
<dbReference type="Gene3D" id="3.60.21.10">
    <property type="match status" value="1"/>
</dbReference>
<comment type="caution">
    <text evidence="4">The sequence shown here is derived from an EMBL/GenBank/DDBJ whole genome shotgun (WGS) entry which is preliminary data.</text>
</comment>
<dbReference type="Proteomes" id="UP000278962">
    <property type="component" value="Unassembled WGS sequence"/>
</dbReference>
<dbReference type="InterPro" id="IPR029052">
    <property type="entry name" value="Metallo-depent_PP-like"/>
</dbReference>
<dbReference type="GO" id="GO:0009245">
    <property type="term" value="P:lipid A biosynthetic process"/>
    <property type="evidence" value="ECO:0007669"/>
    <property type="project" value="TreeGrafter"/>
</dbReference>
<accession>A0A660LAR1</accession>
<keyword evidence="1" id="KW-0479">Metal-binding</keyword>
<feature type="domain" description="Calcineurin-like phosphoesterase" evidence="3">
    <location>
        <begin position="20"/>
        <end position="228"/>
    </location>
</feature>
<reference evidence="4 5" key="1">
    <citation type="submission" date="2018-10" db="EMBL/GenBank/DDBJ databases">
        <title>Genomic Encyclopedia of Archaeal and Bacterial Type Strains, Phase II (KMG-II): from individual species to whole genera.</title>
        <authorList>
            <person name="Goeker M."/>
        </authorList>
    </citation>
    <scope>NUCLEOTIDE SEQUENCE [LARGE SCALE GENOMIC DNA]</scope>
    <source>
        <strain evidence="4 5">DSM 14954</strain>
    </source>
</reference>
<dbReference type="GO" id="GO:0008758">
    <property type="term" value="F:UDP-2,3-diacylglucosamine hydrolase activity"/>
    <property type="evidence" value="ECO:0007669"/>
    <property type="project" value="TreeGrafter"/>
</dbReference>
<dbReference type="PANTHER" id="PTHR31302">
    <property type="entry name" value="TRANSMEMBRANE PROTEIN WITH METALLOPHOSPHOESTERASE DOMAIN-RELATED"/>
    <property type="match status" value="1"/>
</dbReference>
<sequence>MSSTIATDGRPAERREECRIRIAAAGDIHYGERDDDRERARATFAALEDRVDVILLAGDLTTHGEPHQAQIVADAVRDVGVPVLTVLGNHDWHVDRADELKAVLQEAGVIVLDKEHSHETLDLCETQVGIAGVKGFMGGFPGTHLPDFGEPSLRGVYRESVEEAEALDEGLRAIQMCPFRIVLMHYAPTTETLVGEREAIWTFLGTDRLAPPILEHNPDLVLHGHAHAGTFEGRLGQVPVYNVSVPVLGEDFWVFELAGERRRVPSEVH</sequence>
<gene>
    <name evidence="4" type="ORF">C8N24_1927</name>
</gene>
<evidence type="ECO:0000259" key="3">
    <source>
        <dbReference type="Pfam" id="PF00149"/>
    </source>
</evidence>
<dbReference type="RefSeq" id="WP_170178973.1">
    <property type="nucleotide sequence ID" value="NZ_RBIL01000001.1"/>
</dbReference>
<dbReference type="InterPro" id="IPR051158">
    <property type="entry name" value="Metallophosphoesterase_sf"/>
</dbReference>
<dbReference type="GO" id="GO:0016020">
    <property type="term" value="C:membrane"/>
    <property type="evidence" value="ECO:0007669"/>
    <property type="project" value="GOC"/>
</dbReference>
<dbReference type="Pfam" id="PF00149">
    <property type="entry name" value="Metallophos"/>
    <property type="match status" value="1"/>
</dbReference>